<dbReference type="OrthoDB" id="1013052at2"/>
<protein>
    <submittedName>
        <fullName evidence="2">Uncharacterized protein</fullName>
    </submittedName>
</protein>
<organism evidence="2 3">
    <name type="scientific">Sediminitomix flava</name>
    <dbReference type="NCBI Taxonomy" id="379075"/>
    <lineage>
        <taxon>Bacteria</taxon>
        <taxon>Pseudomonadati</taxon>
        <taxon>Bacteroidota</taxon>
        <taxon>Cytophagia</taxon>
        <taxon>Cytophagales</taxon>
        <taxon>Flammeovirgaceae</taxon>
        <taxon>Sediminitomix</taxon>
    </lineage>
</organism>
<evidence type="ECO:0000313" key="2">
    <source>
        <dbReference type="EMBL" id="PWJ44262.1"/>
    </source>
</evidence>
<feature type="signal peptide" evidence="1">
    <location>
        <begin position="1"/>
        <end position="21"/>
    </location>
</feature>
<comment type="caution">
    <text evidence="2">The sequence shown here is derived from an EMBL/GenBank/DDBJ whole genome shotgun (WGS) entry which is preliminary data.</text>
</comment>
<proteinExistence type="predicted"/>
<dbReference type="EMBL" id="QGDO01000001">
    <property type="protein sequence ID" value="PWJ44262.1"/>
    <property type="molecule type" value="Genomic_DNA"/>
</dbReference>
<dbReference type="RefSeq" id="WP_109615769.1">
    <property type="nucleotide sequence ID" value="NZ_QGDO01000001.1"/>
</dbReference>
<gene>
    <name evidence="2" type="ORF">BC781_101612</name>
</gene>
<accession>A0A315ZG18</accession>
<name>A0A315ZG18_SEDFL</name>
<keyword evidence="3" id="KW-1185">Reference proteome</keyword>
<feature type="chain" id="PRO_5016377489" evidence="1">
    <location>
        <begin position="22"/>
        <end position="244"/>
    </location>
</feature>
<dbReference type="AlphaFoldDB" id="A0A315ZG18"/>
<dbReference type="Proteomes" id="UP000245535">
    <property type="component" value="Unassembled WGS sequence"/>
</dbReference>
<evidence type="ECO:0000313" key="3">
    <source>
        <dbReference type="Proteomes" id="UP000245535"/>
    </source>
</evidence>
<evidence type="ECO:0000256" key="1">
    <source>
        <dbReference type="SAM" id="SignalP"/>
    </source>
</evidence>
<sequence length="244" mass="28245">MKILKYLVLFCWMIGMWGCNALDDIEDFYEDRQDEEDEFLRLVQGLTFVDGGGIYPQDNPYRLTTVDYSRSADSTVRANNGFSDGSTAGEFLPDILISGFYGQTGSFFFVRYDSVVKDEDQNILLERISVDTLAIFDMSDTSWVLSPIFRVDRTENTDDDRQYTLVREDYISFGEGGAYFDLGNNTEDDIDDHIADILIPRFYLTFEEGIIYEVTFDVLINDGVNDRIEQRIQYYEIIMNKINN</sequence>
<keyword evidence="1" id="KW-0732">Signal</keyword>
<reference evidence="2 3" key="1">
    <citation type="submission" date="2018-03" db="EMBL/GenBank/DDBJ databases">
        <title>Genomic Encyclopedia of Archaeal and Bacterial Type Strains, Phase II (KMG-II): from individual species to whole genera.</title>
        <authorList>
            <person name="Goeker M."/>
        </authorList>
    </citation>
    <scope>NUCLEOTIDE SEQUENCE [LARGE SCALE GENOMIC DNA]</scope>
    <source>
        <strain evidence="2 3">DSM 28229</strain>
    </source>
</reference>